<dbReference type="InterPro" id="IPR036328">
    <property type="entry name" value="MliC_sf"/>
</dbReference>
<dbReference type="EMBL" id="FNAH01000001">
    <property type="protein sequence ID" value="SDD37570.1"/>
    <property type="molecule type" value="Genomic_DNA"/>
</dbReference>
<keyword evidence="1 5" id="KW-0732">Signal</keyword>
<keyword evidence="8" id="KW-1185">Reference proteome</keyword>
<dbReference type="AlphaFoldDB" id="A0A1G6U854"/>
<evidence type="ECO:0000256" key="3">
    <source>
        <dbReference type="ARBA" id="ARBA00023139"/>
    </source>
</evidence>
<proteinExistence type="predicted"/>
<keyword evidence="4" id="KW-0449">Lipoprotein</keyword>
<feature type="signal peptide" evidence="5">
    <location>
        <begin position="1"/>
        <end position="26"/>
    </location>
</feature>
<dbReference type="Pfam" id="PF09864">
    <property type="entry name" value="MliC"/>
    <property type="match status" value="1"/>
</dbReference>
<reference evidence="7 8" key="1">
    <citation type="submission" date="2016-10" db="EMBL/GenBank/DDBJ databases">
        <authorList>
            <person name="de Groot N.N."/>
        </authorList>
    </citation>
    <scope>NUCLEOTIDE SEQUENCE [LARGE SCALE GENOMIC DNA]</scope>
    <source>
        <strain evidence="7 8">DSM 22220</strain>
    </source>
</reference>
<accession>A0A1G6U854</accession>
<keyword evidence="2" id="KW-0472">Membrane</keyword>
<evidence type="ECO:0000256" key="1">
    <source>
        <dbReference type="ARBA" id="ARBA00022729"/>
    </source>
</evidence>
<evidence type="ECO:0000256" key="4">
    <source>
        <dbReference type="ARBA" id="ARBA00023288"/>
    </source>
</evidence>
<organism evidence="7 8">
    <name type="scientific">Paracoccus isoporae</name>
    <dbReference type="NCBI Taxonomy" id="591205"/>
    <lineage>
        <taxon>Bacteria</taxon>
        <taxon>Pseudomonadati</taxon>
        <taxon>Pseudomonadota</taxon>
        <taxon>Alphaproteobacteria</taxon>
        <taxon>Rhodobacterales</taxon>
        <taxon>Paracoccaceae</taxon>
        <taxon>Paracoccus</taxon>
    </lineage>
</organism>
<evidence type="ECO:0000313" key="8">
    <source>
        <dbReference type="Proteomes" id="UP000199344"/>
    </source>
</evidence>
<dbReference type="Gene3D" id="2.40.128.200">
    <property type="match status" value="1"/>
</dbReference>
<dbReference type="RefSeq" id="WP_090520492.1">
    <property type="nucleotide sequence ID" value="NZ_FNAH01000001.1"/>
</dbReference>
<evidence type="ECO:0000259" key="6">
    <source>
        <dbReference type="Pfam" id="PF09864"/>
    </source>
</evidence>
<dbReference type="InterPro" id="IPR018660">
    <property type="entry name" value="MliC"/>
</dbReference>
<keyword evidence="3" id="KW-0564">Palmitate</keyword>
<sequence>MRQIPTKPIAALLAGLCLTLPVAASAQSQMAVLDYTCADARRLSVAFINAGDGSFAVLQDGGRLVTLEIAPSGSGARYLSDDGRMELFTKGNAATASLIGDEDIPLYRDCDGVAQAR</sequence>
<feature type="domain" description="C-type lysozyme inhibitor" evidence="6">
    <location>
        <begin position="35"/>
        <end position="101"/>
    </location>
</feature>
<evidence type="ECO:0000256" key="2">
    <source>
        <dbReference type="ARBA" id="ARBA00023136"/>
    </source>
</evidence>
<dbReference type="OrthoDB" id="7775970at2"/>
<evidence type="ECO:0000313" key="7">
    <source>
        <dbReference type="EMBL" id="SDD37570.1"/>
    </source>
</evidence>
<protein>
    <submittedName>
        <fullName evidence="7">Membrane-bound inhibitor of C-type lysozyme</fullName>
    </submittedName>
</protein>
<dbReference type="Proteomes" id="UP000199344">
    <property type="component" value="Unassembled WGS sequence"/>
</dbReference>
<gene>
    <name evidence="7" type="ORF">SAMN05421538_101487</name>
</gene>
<feature type="chain" id="PRO_5011568659" evidence="5">
    <location>
        <begin position="27"/>
        <end position="117"/>
    </location>
</feature>
<evidence type="ECO:0000256" key="5">
    <source>
        <dbReference type="SAM" id="SignalP"/>
    </source>
</evidence>
<dbReference type="SUPFAM" id="SSF141488">
    <property type="entry name" value="YdhA-like"/>
    <property type="match status" value="1"/>
</dbReference>
<dbReference type="STRING" id="591205.SAMN05421538_101487"/>
<name>A0A1G6U854_9RHOB</name>